<name>A0A133KAU8_HEYCO</name>
<dbReference type="SUPFAM" id="SSF55469">
    <property type="entry name" value="FMN-dependent nitroreductase-like"/>
    <property type="match status" value="1"/>
</dbReference>
<dbReference type="InterPro" id="IPR020051">
    <property type="entry name" value="SagB-type_dehydrogenase"/>
</dbReference>
<dbReference type="Proteomes" id="UP000070376">
    <property type="component" value="Unassembled WGS sequence"/>
</dbReference>
<dbReference type="PANTHER" id="PTHR43745:SF2">
    <property type="entry name" value="NITROREDUCTASE MJ1384-RELATED"/>
    <property type="match status" value="1"/>
</dbReference>
<dbReference type="Pfam" id="PF00881">
    <property type="entry name" value="Nitroreductase"/>
    <property type="match status" value="1"/>
</dbReference>
<proteinExistence type="predicted"/>
<evidence type="ECO:0000259" key="1">
    <source>
        <dbReference type="Pfam" id="PF00881"/>
    </source>
</evidence>
<dbReference type="Gene3D" id="3.40.109.10">
    <property type="entry name" value="NADH Oxidase"/>
    <property type="match status" value="1"/>
</dbReference>
<dbReference type="NCBIfam" id="TIGR03605">
    <property type="entry name" value="antibiot_sagB"/>
    <property type="match status" value="1"/>
</dbReference>
<evidence type="ECO:0000313" key="3">
    <source>
        <dbReference type="Proteomes" id="UP000070376"/>
    </source>
</evidence>
<accession>A0A133KAU8</accession>
<feature type="domain" description="Nitroreductase" evidence="1">
    <location>
        <begin position="74"/>
        <end position="230"/>
    </location>
</feature>
<dbReference type="PANTHER" id="PTHR43745">
    <property type="entry name" value="NITROREDUCTASE MJ1384-RELATED"/>
    <property type="match status" value="1"/>
</dbReference>
<dbReference type="CDD" id="cd02142">
    <property type="entry name" value="McbC_SagB-like_oxidoreductase"/>
    <property type="match status" value="1"/>
</dbReference>
<evidence type="ECO:0000313" key="2">
    <source>
        <dbReference type="EMBL" id="KWZ76605.1"/>
    </source>
</evidence>
<protein>
    <submittedName>
        <fullName evidence="2">SagB-type dehydrogenase domain protein</fullName>
    </submittedName>
</protein>
<dbReference type="InterPro" id="IPR029479">
    <property type="entry name" value="Nitroreductase"/>
</dbReference>
<reference evidence="3" key="1">
    <citation type="submission" date="2016-01" db="EMBL/GenBank/DDBJ databases">
        <authorList>
            <person name="Mitreva M."/>
            <person name="Pepin K.H."/>
            <person name="Mihindukulasuriya K.A."/>
            <person name="Fulton R."/>
            <person name="Fronick C."/>
            <person name="O'Laughlin M."/>
            <person name="Miner T."/>
            <person name="Herter B."/>
            <person name="Rosa B.A."/>
            <person name="Cordes M."/>
            <person name="Tomlinson C."/>
            <person name="Wollam A."/>
            <person name="Palsikar V.B."/>
            <person name="Mardis E.R."/>
            <person name="Wilson R.K."/>
        </authorList>
    </citation>
    <scope>NUCLEOTIDE SEQUENCE [LARGE SCALE GENOMIC DNA]</scope>
    <source>
        <strain evidence="3">GED7749B</strain>
    </source>
</reference>
<dbReference type="PATRIC" id="fig|1398.22.peg.3728"/>
<comment type="caution">
    <text evidence="2">The sequence shown here is derived from an EMBL/GenBank/DDBJ whole genome shotgun (WGS) entry which is preliminary data.</text>
</comment>
<dbReference type="InterPro" id="IPR000415">
    <property type="entry name" value="Nitroreductase-like"/>
</dbReference>
<organism evidence="2 3">
    <name type="scientific">Heyndrickxia coagulans</name>
    <name type="common">Weizmannia coagulans</name>
    <dbReference type="NCBI Taxonomy" id="1398"/>
    <lineage>
        <taxon>Bacteria</taxon>
        <taxon>Bacillati</taxon>
        <taxon>Bacillota</taxon>
        <taxon>Bacilli</taxon>
        <taxon>Bacillales</taxon>
        <taxon>Bacillaceae</taxon>
        <taxon>Heyndrickxia</taxon>
    </lineage>
</organism>
<gene>
    <name evidence="2" type="ORF">HMPREF3213_03725</name>
</gene>
<dbReference type="AlphaFoldDB" id="A0A133KAU8"/>
<dbReference type="EMBL" id="LRPN01000193">
    <property type="protein sequence ID" value="KWZ76605.1"/>
    <property type="molecule type" value="Genomic_DNA"/>
</dbReference>
<dbReference type="InterPro" id="IPR052544">
    <property type="entry name" value="Bacteriocin_Proc_Enz"/>
</dbReference>
<sequence length="233" mass="26827">MKLVNIQEEKDLIDFYHLNTSNYYDQLISEKGYHYSDDNKINLASHPNDIINNLIFEDILPNLTSKRDMSLNNPLDKNLLLNLLYNCYRFENGKCLKSPSAGGLYPIELFIIIKNVSHVKKGVYHYNREKISLNFINEFSDIHELNVPNNNFTRNVACMIFLVCNIDNLMGKYGARAYRYCLIECGHVGQNISIVSNNLGIKSCAIGGFYDSKVRNHLNLSDNFYPLYSYVLG</sequence>
<dbReference type="GO" id="GO:0016491">
    <property type="term" value="F:oxidoreductase activity"/>
    <property type="evidence" value="ECO:0007669"/>
    <property type="project" value="InterPro"/>
</dbReference>